<evidence type="ECO:0000313" key="1">
    <source>
        <dbReference type="EMBL" id="MBX53019.1"/>
    </source>
</evidence>
<sequence length="43" mass="4976">MRSRFPNARDTESYFSISLKNLQQNTCSKGCETELKPQILPEN</sequence>
<dbReference type="EMBL" id="GGEC01072535">
    <property type="protein sequence ID" value="MBX53019.1"/>
    <property type="molecule type" value="Transcribed_RNA"/>
</dbReference>
<dbReference type="AlphaFoldDB" id="A0A2P2PE98"/>
<organism evidence="1">
    <name type="scientific">Rhizophora mucronata</name>
    <name type="common">Asiatic mangrove</name>
    <dbReference type="NCBI Taxonomy" id="61149"/>
    <lineage>
        <taxon>Eukaryota</taxon>
        <taxon>Viridiplantae</taxon>
        <taxon>Streptophyta</taxon>
        <taxon>Embryophyta</taxon>
        <taxon>Tracheophyta</taxon>
        <taxon>Spermatophyta</taxon>
        <taxon>Magnoliopsida</taxon>
        <taxon>eudicotyledons</taxon>
        <taxon>Gunneridae</taxon>
        <taxon>Pentapetalae</taxon>
        <taxon>rosids</taxon>
        <taxon>fabids</taxon>
        <taxon>Malpighiales</taxon>
        <taxon>Rhizophoraceae</taxon>
        <taxon>Rhizophora</taxon>
    </lineage>
</organism>
<accession>A0A2P2PE98</accession>
<reference evidence="1" key="1">
    <citation type="submission" date="2018-02" db="EMBL/GenBank/DDBJ databases">
        <title>Rhizophora mucronata_Transcriptome.</title>
        <authorList>
            <person name="Meera S.P."/>
            <person name="Sreeshan A."/>
            <person name="Augustine A."/>
        </authorList>
    </citation>
    <scope>NUCLEOTIDE SEQUENCE</scope>
    <source>
        <tissue evidence="1">Leaf</tissue>
    </source>
</reference>
<name>A0A2P2PE98_RHIMU</name>
<protein>
    <submittedName>
        <fullName evidence="1">Uncharacterized protein</fullName>
    </submittedName>
</protein>
<proteinExistence type="predicted"/>